<dbReference type="RefSeq" id="WP_013195401.1">
    <property type="nucleotide sequence ID" value="NC_014253.1"/>
</dbReference>
<sequence length="1080" mass="119573">MKGYFKFILIGLLFFGMFTGIAEAQTEPSINNSSISVDSVTLDSATITFEVNQSDANTYIKYGENGTSLNSQSDPVSDAPYEITLSGLSASTKYDFEIYAENSTDPAKNTTSEINHFTTTTPTSPSINNSSISVNNLTGKKVRITFEVNQSDANTYIKYGTNKSSLDSQSDADNDDPYEIILSELSGGTKYYFKIYAENKVFSNYNSTSEKNDFTTLSIKGNRIWEEGMSDYYEWTAESYSGFYYDLDSGISSETMSISDINSNIGEGELEYTTSPIETDFEHSGFGSYEVIGFMAERYFAGYIGENTSFVNEDISMMGDGQLSKVLMDSDERKSVFSGSALTLEEGYRLNIVEVDLQGDSVLVRLTKNGEEIETTVVSADDYYVYKKDLGSTDDVPIIAVNFANVFRGTETNAVFVEGIFQITDEYTEISEGDDYGKMEIESVGLNEIQMDNEDSISLEEGDTIDIMGNLKIVVADDADTLRFAPFVDRTEPGTYEVRGTVFEKNGMTVDKWTPLNFEGFYYDIDEGLQTESFEVTDRSNSNIQENGLEYISDAVKVEFEYDDWGKYKVVGFMAEKYFAGYHESNDENNTEFTNDDISPLSDGQLSKVLIDSEEQKSIYTGSSLILEEGYTLNINEVDVNGDNVFIELRKGGELMEQDIISSGEEYVYEKDLGSTDDVPIIAVHFSEIFRGQETNAVFVDGIFQISDEYTEIENGDSYGKMEIDNIDSNRIKMTNDNSINLGEGDTINIMGDIKFKVADSDTLRYYPFVEVTTKRGDSLNLDIPDTAIKGEPFTISVTSRGAAIENAEISYNGENVGETSTDGTLEYTPEDTGTYTITAEKQGYVSVSGQVDVEIPEEAKEKMSISVDSEDIFEGDVINITVTRAIGNEPIENADVFFDQSRIGKTNENGKLSYTTTETGFHKITVSKQGYKEAEENIEVLELMADFEFSNLQINPSTVSPDENVKISANATNTGEVSGDYNVELVVNGSVVDSKQINLDVGDNTTVQFNHSEEQAGNYSVEIGELTGSFKVEESSNIILYSIGIIGAIAAGLGYMFTKGGWTIEMVRGRITELIGRIR</sequence>
<dbReference type="Pfam" id="PF07752">
    <property type="entry name" value="S-layer"/>
    <property type="match status" value="2"/>
</dbReference>
<evidence type="ECO:0000256" key="1">
    <source>
        <dbReference type="SAM" id="Phobius"/>
    </source>
</evidence>
<keyword evidence="4" id="KW-1185">Reference proteome</keyword>
<dbReference type="HOGENOM" id="CLU_006048_1_0_2"/>
<dbReference type="SUPFAM" id="SSF49265">
    <property type="entry name" value="Fibronectin type III"/>
    <property type="match status" value="1"/>
</dbReference>
<feature type="transmembrane region" description="Helical" evidence="1">
    <location>
        <begin position="1039"/>
        <end position="1059"/>
    </location>
</feature>
<evidence type="ECO:0000313" key="3">
    <source>
        <dbReference type="EMBL" id="ADI74836.1"/>
    </source>
</evidence>
<dbReference type="NCBIfam" id="TIGR01567">
    <property type="entry name" value="S_layer_rel_Mac"/>
    <property type="match status" value="2"/>
</dbReference>
<gene>
    <name evidence="3" type="ordered locus">Metev_2007</name>
</gene>
<dbReference type="GeneID" id="9347667"/>
<reference evidence="3 4" key="1">
    <citation type="submission" date="2010-06" db="EMBL/GenBank/DDBJ databases">
        <title>Complete sequence chromosome of Methanohalobium evestigatum Z-7303.</title>
        <authorList>
            <consortium name="US DOE Joint Genome Institute"/>
            <person name="Lucas S."/>
            <person name="Copeland A."/>
            <person name="Lapidus A."/>
            <person name="Cheng J.-F."/>
            <person name="Bruce D."/>
            <person name="Goodwin L."/>
            <person name="Pitluck S."/>
            <person name="Saunders E."/>
            <person name="Detter J.C."/>
            <person name="Han C."/>
            <person name="Tapia R."/>
            <person name="Land M."/>
            <person name="Hauser L."/>
            <person name="Kyrpides N."/>
            <person name="Mikhailova N."/>
            <person name="Sieprawska-Lupa M."/>
            <person name="Whitman W.B."/>
            <person name="Anderson I."/>
            <person name="Woyke T."/>
        </authorList>
    </citation>
    <scope>NUCLEOTIDE SEQUENCE [LARGE SCALE GENOMIC DNA]</scope>
    <source>
        <strain evidence="4">ATCC BAA-1072 / DSM 3721 / NBRC 107634 / OCM 161 / Z-7303</strain>
    </source>
</reference>
<protein>
    <submittedName>
        <fullName evidence="3">S-layer-related duplication domain protein</fullName>
    </submittedName>
</protein>
<dbReference type="Proteomes" id="UP000000391">
    <property type="component" value="Chromosome"/>
</dbReference>
<dbReference type="CDD" id="cd00063">
    <property type="entry name" value="FN3"/>
    <property type="match status" value="1"/>
</dbReference>
<dbReference type="AlphaFoldDB" id="D7EBJ4"/>
<name>D7EBJ4_METEZ</name>
<dbReference type="Gene3D" id="2.60.98.40">
    <property type="match status" value="2"/>
</dbReference>
<evidence type="ECO:0000313" key="4">
    <source>
        <dbReference type="Proteomes" id="UP000000391"/>
    </source>
</evidence>
<dbReference type="InterPro" id="IPR003961">
    <property type="entry name" value="FN3_dom"/>
</dbReference>
<dbReference type="Gene3D" id="2.60.40.1120">
    <property type="entry name" value="Carboxypeptidase-like, regulatory domain"/>
    <property type="match status" value="2"/>
</dbReference>
<dbReference type="InterPro" id="IPR006457">
    <property type="entry name" value="S_layer-rel_Mac"/>
</dbReference>
<evidence type="ECO:0000259" key="2">
    <source>
        <dbReference type="PROSITE" id="PS50853"/>
    </source>
</evidence>
<organism evidence="3 4">
    <name type="scientific">Methanohalobium evestigatum (strain ATCC BAA-1072 / DSM 3721 / NBRC 107634 / OCM 161 / Z-7303)</name>
    <dbReference type="NCBI Taxonomy" id="644295"/>
    <lineage>
        <taxon>Archaea</taxon>
        <taxon>Methanobacteriati</taxon>
        <taxon>Methanobacteriota</taxon>
        <taxon>Stenosarchaea group</taxon>
        <taxon>Methanomicrobia</taxon>
        <taxon>Methanosarcinales</taxon>
        <taxon>Methanosarcinaceae</taxon>
        <taxon>Methanohalobium</taxon>
    </lineage>
</organism>
<dbReference type="STRING" id="644295.Metev_2007"/>
<accession>D7EBJ4</accession>
<dbReference type="Gene3D" id="2.60.40.4190">
    <property type="match status" value="2"/>
</dbReference>
<dbReference type="InterPro" id="IPR036116">
    <property type="entry name" value="FN3_sf"/>
</dbReference>
<dbReference type="PROSITE" id="PS50853">
    <property type="entry name" value="FN3"/>
    <property type="match status" value="1"/>
</dbReference>
<keyword evidence="1" id="KW-0812">Transmembrane</keyword>
<feature type="domain" description="Fibronectin type-III" evidence="2">
    <location>
        <begin position="31"/>
        <end position="123"/>
    </location>
</feature>
<dbReference type="SMART" id="SM00060">
    <property type="entry name" value="FN3"/>
    <property type="match status" value="2"/>
</dbReference>
<dbReference type="InterPro" id="IPR013783">
    <property type="entry name" value="Ig-like_fold"/>
</dbReference>
<dbReference type="Gene3D" id="2.60.40.10">
    <property type="entry name" value="Immunoglobulins"/>
    <property type="match status" value="3"/>
</dbReference>
<proteinExistence type="predicted"/>
<keyword evidence="1" id="KW-1133">Transmembrane helix</keyword>
<keyword evidence="1" id="KW-0472">Membrane</keyword>
<dbReference type="KEGG" id="mev:Metev_2007"/>
<dbReference type="EMBL" id="CP002069">
    <property type="protein sequence ID" value="ADI74836.1"/>
    <property type="molecule type" value="Genomic_DNA"/>
</dbReference>